<reference evidence="2" key="1">
    <citation type="submission" date="2019-03" db="EMBL/GenBank/DDBJ databases">
        <title>Lake Tanganyika Metagenome-Assembled Genomes (MAGs).</title>
        <authorList>
            <person name="Tran P."/>
        </authorList>
    </citation>
    <scope>NUCLEOTIDE SEQUENCE</scope>
    <source>
        <strain evidence="2">K_DeepCast_65m_m2_066</strain>
    </source>
</reference>
<gene>
    <name evidence="2" type="ORF">FJZ47_08355</name>
</gene>
<dbReference type="SUPFAM" id="SSF53474">
    <property type="entry name" value="alpha/beta-Hydrolases"/>
    <property type="match status" value="1"/>
</dbReference>
<proteinExistence type="predicted"/>
<organism evidence="2 3">
    <name type="scientific">Tectimicrobiota bacterium</name>
    <dbReference type="NCBI Taxonomy" id="2528274"/>
    <lineage>
        <taxon>Bacteria</taxon>
        <taxon>Pseudomonadati</taxon>
        <taxon>Nitrospinota/Tectimicrobiota group</taxon>
        <taxon>Candidatus Tectimicrobiota</taxon>
    </lineage>
</organism>
<dbReference type="Proteomes" id="UP000712673">
    <property type="component" value="Unassembled WGS sequence"/>
</dbReference>
<accession>A0A937W239</accession>
<dbReference type="AlphaFoldDB" id="A0A937W239"/>
<evidence type="ECO:0000313" key="2">
    <source>
        <dbReference type="EMBL" id="MBM3223795.1"/>
    </source>
</evidence>
<protein>
    <submittedName>
        <fullName evidence="2">Alpha/beta hydrolase</fullName>
    </submittedName>
</protein>
<dbReference type="InterPro" id="IPR000073">
    <property type="entry name" value="AB_hydrolase_1"/>
</dbReference>
<dbReference type="PANTHER" id="PTHR43433">
    <property type="entry name" value="HYDROLASE, ALPHA/BETA FOLD FAMILY PROTEIN"/>
    <property type="match status" value="1"/>
</dbReference>
<dbReference type="InterPro" id="IPR050471">
    <property type="entry name" value="AB_hydrolase"/>
</dbReference>
<comment type="caution">
    <text evidence="2">The sequence shown here is derived from an EMBL/GenBank/DDBJ whole genome shotgun (WGS) entry which is preliminary data.</text>
</comment>
<evidence type="ECO:0000313" key="3">
    <source>
        <dbReference type="Proteomes" id="UP000712673"/>
    </source>
</evidence>
<dbReference type="InterPro" id="IPR029058">
    <property type="entry name" value="AB_hydrolase_fold"/>
</dbReference>
<dbReference type="Gene3D" id="3.40.50.1820">
    <property type="entry name" value="alpha/beta hydrolase"/>
    <property type="match status" value="1"/>
</dbReference>
<evidence type="ECO:0000259" key="1">
    <source>
        <dbReference type="Pfam" id="PF00561"/>
    </source>
</evidence>
<dbReference type="Pfam" id="PF00561">
    <property type="entry name" value="Abhydrolase_1"/>
    <property type="match status" value="1"/>
</dbReference>
<feature type="domain" description="AB hydrolase-1" evidence="1">
    <location>
        <begin position="27"/>
        <end position="138"/>
    </location>
</feature>
<dbReference type="GO" id="GO:0016787">
    <property type="term" value="F:hydrolase activity"/>
    <property type="evidence" value="ECO:0007669"/>
    <property type="project" value="UniProtKB-KW"/>
</dbReference>
<sequence>MQVRLSDGAELFYTIDDFTDPWTQPETVVLHHGMAKNHKLWYAWIPVLAQHYRVIRFDMRGMGQSSVPVPGYPWSLEHFAQDLLELLDRLELAKVHLIGETVGGSIAMRFATLHQDRLRSLTVCTSPVTFDSHHTESADLIDREGIAVWVERTITRRLDPQIVPAAYIRWYAAQMAATAPHVVSEFQRSAPGGDLRPLLSQVQTPTLVLAAARLREEVLGDFRGAAELFPNGRLVVFPGVRGFVQHILPVPCARTWLDFAQSLAA</sequence>
<name>A0A937W239_UNCTE</name>
<dbReference type="EMBL" id="VGLS01000201">
    <property type="protein sequence ID" value="MBM3223795.1"/>
    <property type="molecule type" value="Genomic_DNA"/>
</dbReference>
<dbReference type="PRINTS" id="PR00111">
    <property type="entry name" value="ABHYDROLASE"/>
</dbReference>
<dbReference type="PANTHER" id="PTHR43433:SF5">
    <property type="entry name" value="AB HYDROLASE-1 DOMAIN-CONTAINING PROTEIN"/>
    <property type="match status" value="1"/>
</dbReference>
<keyword evidence="2" id="KW-0378">Hydrolase</keyword>